<dbReference type="AlphaFoldDB" id="A0A6B1YR37"/>
<comment type="caution">
    <text evidence="1">The sequence shown here is derived from an EMBL/GenBank/DDBJ whole genome shotgun (WGS) entry which is preliminary data.</text>
</comment>
<dbReference type="Proteomes" id="UP000644192">
    <property type="component" value="Unassembled WGS sequence"/>
</dbReference>
<organism evidence="1 2">
    <name type="scientific">Pseudomonas aeruginosa</name>
    <dbReference type="NCBI Taxonomy" id="287"/>
    <lineage>
        <taxon>Bacteria</taxon>
        <taxon>Pseudomonadati</taxon>
        <taxon>Pseudomonadota</taxon>
        <taxon>Gammaproteobacteria</taxon>
        <taxon>Pseudomonadales</taxon>
        <taxon>Pseudomonadaceae</taxon>
        <taxon>Pseudomonas</taxon>
    </lineage>
</organism>
<evidence type="ECO:0000313" key="2">
    <source>
        <dbReference type="Proteomes" id="UP000644192"/>
    </source>
</evidence>
<dbReference type="RefSeq" id="WP_161417301.1">
    <property type="nucleotide sequence ID" value="NZ_JBIDIV010000042.1"/>
</dbReference>
<evidence type="ECO:0000313" key="1">
    <source>
        <dbReference type="EMBL" id="MZZ17712.1"/>
    </source>
</evidence>
<gene>
    <name evidence="1" type="ORF">GUL26_36270</name>
</gene>
<dbReference type="EMBL" id="WXZT01000059">
    <property type="protein sequence ID" value="MZZ17712.1"/>
    <property type="molecule type" value="Genomic_DNA"/>
</dbReference>
<reference evidence="1" key="1">
    <citation type="submission" date="2020-01" db="EMBL/GenBank/DDBJ databases">
        <title>Bacteria Cultured from War Wounds Associated with the Conflict in Eastern Ukraine.</title>
        <authorList>
            <person name="Snesrud E."/>
            <person name="Galac M.R."/>
            <person name="Mc Gann P."/>
            <person name="Valentine K."/>
            <person name="Viacheslav K."/>
        </authorList>
    </citation>
    <scope>NUCLEOTIDE SEQUENCE</scope>
    <source>
        <strain evidence="1">VNMU148</strain>
    </source>
</reference>
<accession>A0A6B1YR37</accession>
<proteinExistence type="predicted"/>
<name>A0A6B1YR37_PSEAI</name>
<sequence length="143" mass="15569">MPIARIATLSDYVPFQHDGRTLYRIRWEDALCPGSPTDNPADGLPAYNAHQIAVAAGKPTLFDVFDDAIEWCLAGESVDAQQLASDIVKHHSRGTDIPLGIDQTQGTTVSRNFRFVVAFLKDQIRSLPPSKILALRGVAAGIK</sequence>
<protein>
    <submittedName>
        <fullName evidence="1">Uncharacterized protein</fullName>
    </submittedName>
</protein>